<evidence type="ECO:0000256" key="1">
    <source>
        <dbReference type="SAM" id="MobiDB-lite"/>
    </source>
</evidence>
<name>A0AAN6KC13_9PEZI</name>
<accession>A0AAN6KC13</accession>
<proteinExistence type="predicted"/>
<dbReference type="AlphaFoldDB" id="A0AAN6KC13"/>
<keyword evidence="3" id="KW-1185">Reference proteome</keyword>
<dbReference type="EMBL" id="JAUJLE010000154">
    <property type="protein sequence ID" value="KAK0974347.1"/>
    <property type="molecule type" value="Genomic_DNA"/>
</dbReference>
<gene>
    <name evidence="2" type="ORF">LTR91_014406</name>
</gene>
<evidence type="ECO:0000313" key="2">
    <source>
        <dbReference type="EMBL" id="KAK0974347.1"/>
    </source>
</evidence>
<comment type="caution">
    <text evidence="2">The sequence shown here is derived from an EMBL/GenBank/DDBJ whole genome shotgun (WGS) entry which is preliminary data.</text>
</comment>
<reference evidence="2" key="1">
    <citation type="submission" date="2023-06" db="EMBL/GenBank/DDBJ databases">
        <title>Black Yeasts Isolated from many extreme environments.</title>
        <authorList>
            <person name="Coleine C."/>
            <person name="Stajich J.E."/>
            <person name="Selbmann L."/>
        </authorList>
    </citation>
    <scope>NUCLEOTIDE SEQUENCE</scope>
    <source>
        <strain evidence="2">CCFEE 5200</strain>
    </source>
</reference>
<dbReference type="Proteomes" id="UP001175353">
    <property type="component" value="Unassembled WGS sequence"/>
</dbReference>
<feature type="region of interest" description="Disordered" evidence="1">
    <location>
        <begin position="62"/>
        <end position="104"/>
    </location>
</feature>
<evidence type="ECO:0000313" key="3">
    <source>
        <dbReference type="Proteomes" id="UP001175353"/>
    </source>
</evidence>
<organism evidence="2 3">
    <name type="scientific">Friedmanniomyces endolithicus</name>
    <dbReference type="NCBI Taxonomy" id="329885"/>
    <lineage>
        <taxon>Eukaryota</taxon>
        <taxon>Fungi</taxon>
        <taxon>Dikarya</taxon>
        <taxon>Ascomycota</taxon>
        <taxon>Pezizomycotina</taxon>
        <taxon>Dothideomycetes</taxon>
        <taxon>Dothideomycetidae</taxon>
        <taxon>Mycosphaerellales</taxon>
        <taxon>Teratosphaeriaceae</taxon>
        <taxon>Friedmanniomyces</taxon>
    </lineage>
</organism>
<protein>
    <submittedName>
        <fullName evidence="2">Uncharacterized protein</fullName>
    </submittedName>
</protein>
<sequence>MYLVWKGLRPESSIYNKLPESFLLRLPLSVGGATPHKSRKLLRSAYPCLKVPIETSSFAMSAAHTADGLGQSSNNRQEESPQESSSSAAHLDTKEVDDREEPWKAHFGALKPEAKAFVVSNKERSYEPTLAG</sequence>
<feature type="compositionally biased region" description="Basic and acidic residues" evidence="1">
    <location>
        <begin position="91"/>
        <end position="104"/>
    </location>
</feature>